<keyword evidence="3" id="KW-1185">Reference proteome</keyword>
<dbReference type="AlphaFoldDB" id="Q39Z61"/>
<evidence type="ECO:0000313" key="2">
    <source>
        <dbReference type="EMBL" id="ABB30463.1"/>
    </source>
</evidence>
<sequence>MKPETAELTSKADADLATAQREASVDDAPNFDEVCFHAQQCAEKYLKAIMVETGVRVPRIHDLEALVNLLFGEYPGLERILRFARILSAMAVEVRYPGMTADEDDATESLKAATLIREAVQEILCGSGDAGVK</sequence>
<dbReference type="PROSITE" id="PS50910">
    <property type="entry name" value="HEPN"/>
    <property type="match status" value="1"/>
</dbReference>
<dbReference type="KEGG" id="gme:Gmet_0217"/>
<dbReference type="Pfam" id="PF05168">
    <property type="entry name" value="HEPN"/>
    <property type="match status" value="1"/>
</dbReference>
<dbReference type="Gene3D" id="1.20.120.330">
    <property type="entry name" value="Nucleotidyltransferases domain 2"/>
    <property type="match status" value="1"/>
</dbReference>
<dbReference type="InterPro" id="IPR007842">
    <property type="entry name" value="HEPN_dom"/>
</dbReference>
<organism evidence="2 3">
    <name type="scientific">Geobacter metallireducens (strain ATCC 53774 / DSM 7210 / GS-15)</name>
    <dbReference type="NCBI Taxonomy" id="269799"/>
    <lineage>
        <taxon>Bacteria</taxon>
        <taxon>Pseudomonadati</taxon>
        <taxon>Thermodesulfobacteriota</taxon>
        <taxon>Desulfuromonadia</taxon>
        <taxon>Geobacterales</taxon>
        <taxon>Geobacteraceae</taxon>
        <taxon>Geobacter</taxon>
    </lineage>
</organism>
<feature type="domain" description="HEPN" evidence="1">
    <location>
        <begin position="12"/>
        <end position="116"/>
    </location>
</feature>
<dbReference type="SUPFAM" id="SSF81593">
    <property type="entry name" value="Nucleotidyltransferase substrate binding subunit/domain"/>
    <property type="match status" value="1"/>
</dbReference>
<dbReference type="SMART" id="SM00748">
    <property type="entry name" value="HEPN"/>
    <property type="match status" value="1"/>
</dbReference>
<dbReference type="STRING" id="269799.Gmet_0217"/>
<dbReference type="Proteomes" id="UP000007073">
    <property type="component" value="Chromosome"/>
</dbReference>
<evidence type="ECO:0000313" key="3">
    <source>
        <dbReference type="Proteomes" id="UP000007073"/>
    </source>
</evidence>
<dbReference type="EMBL" id="CP000148">
    <property type="protein sequence ID" value="ABB30463.1"/>
    <property type="molecule type" value="Genomic_DNA"/>
</dbReference>
<proteinExistence type="predicted"/>
<reference evidence="2 3" key="2">
    <citation type="journal article" date="2009" name="BMC Microbiol.">
        <title>The genome sequence of Geobacter metallireducens: features of metabolism, physiology and regulation common and dissimilar to Geobacter sulfurreducens.</title>
        <authorList>
            <person name="Aklujkar M."/>
            <person name="Krushkal J."/>
            <person name="DiBartolo G."/>
            <person name="Lapidus A."/>
            <person name="Land M.L."/>
            <person name="Lovley D.R."/>
        </authorList>
    </citation>
    <scope>NUCLEOTIDE SEQUENCE [LARGE SCALE GENOMIC DNA]</scope>
    <source>
        <strain evidence="3">ATCC 53774 / DSM 7210 / GS-15</strain>
    </source>
</reference>
<dbReference type="RefSeq" id="WP_004512806.1">
    <property type="nucleotide sequence ID" value="NC_007517.1"/>
</dbReference>
<name>Q39Z61_GEOMG</name>
<gene>
    <name evidence="2" type="ordered locus">Gmet_0217</name>
</gene>
<dbReference type="eggNOG" id="COG2250">
    <property type="taxonomic scope" value="Bacteria"/>
</dbReference>
<reference evidence="2 3" key="1">
    <citation type="submission" date="2005-10" db="EMBL/GenBank/DDBJ databases">
        <title>Complete sequence of Geobacter metallireducens GS-15.</title>
        <authorList>
            <consortium name="US DOE Joint Genome Institute"/>
            <person name="Copeland A."/>
            <person name="Lucas S."/>
            <person name="Lapidus A."/>
            <person name="Barry K."/>
            <person name="Detter J.C."/>
            <person name="Glavina T."/>
            <person name="Hammon N."/>
            <person name="Israni S."/>
            <person name="Pitluck S."/>
            <person name="Di Bartolo G."/>
            <person name="Chain P."/>
            <person name="Schmutz J."/>
            <person name="Larimer F."/>
            <person name="Land M."/>
            <person name="Kyrpides N."/>
            <person name="Ivanova N."/>
            <person name="Richardson P."/>
        </authorList>
    </citation>
    <scope>NUCLEOTIDE SEQUENCE [LARGE SCALE GENOMIC DNA]</scope>
    <source>
        <strain evidence="3">ATCC 53774 / DSM 7210 / GS-15</strain>
    </source>
</reference>
<dbReference type="HOGENOM" id="CLU_123170_0_0_7"/>
<accession>Q39Z61</accession>
<protein>
    <submittedName>
        <fullName evidence="2">Nucleotide-binding HEPN domain protein</fullName>
    </submittedName>
</protein>
<evidence type="ECO:0000259" key="1">
    <source>
        <dbReference type="PROSITE" id="PS50910"/>
    </source>
</evidence>